<proteinExistence type="predicted"/>
<dbReference type="Pfam" id="PF04383">
    <property type="entry name" value="KilA-N"/>
    <property type="match status" value="1"/>
</dbReference>
<gene>
    <name evidence="2" type="ORF">C7B77_07285</name>
</gene>
<evidence type="ECO:0000313" key="3">
    <source>
        <dbReference type="Proteomes" id="UP000238937"/>
    </source>
</evidence>
<dbReference type="SMART" id="SM01252">
    <property type="entry name" value="KilA-N"/>
    <property type="match status" value="1"/>
</dbReference>
<dbReference type="OrthoDB" id="6966367at2"/>
<reference evidence="2 3" key="1">
    <citation type="submission" date="2018-03" db="EMBL/GenBank/DDBJ databases">
        <title>The ancient ancestry and fast evolution of plastids.</title>
        <authorList>
            <person name="Moore K.R."/>
            <person name="Magnabosco C."/>
            <person name="Momper L."/>
            <person name="Gold D.A."/>
            <person name="Bosak T."/>
            <person name="Fournier G.P."/>
        </authorList>
    </citation>
    <scope>NUCLEOTIDE SEQUENCE [LARGE SCALE GENOMIC DNA]</scope>
    <source>
        <strain evidence="2 3">CCALA 037</strain>
    </source>
</reference>
<evidence type="ECO:0000313" key="2">
    <source>
        <dbReference type="EMBL" id="PSB57756.1"/>
    </source>
</evidence>
<sequence length="236" mass="27196">MNNPFNRFVLKEHGGKQIRINKATQYVCVTELCLANDKQFHDWYRLKNTLDFLEAVSTETGIPVSDLLVVGKGETLTWAHPQIAIDIGSWCSVEMRVKITGWILELLTTGKVELDPLDDNDRILNMATSAANRSVVRQDPEPRDKINLSGWYTLTEFLELLGESVEDDSSLARDLQFRFWLNRQVADLYRSKNSEEPPQISRKKKKAYCYPPSYRTLVATYIEHWNEIKFEPVIAA</sequence>
<evidence type="ECO:0000259" key="1">
    <source>
        <dbReference type="PROSITE" id="PS51301"/>
    </source>
</evidence>
<dbReference type="RefSeq" id="WP_106302164.1">
    <property type="nucleotide sequence ID" value="NZ_PVWO01000063.1"/>
</dbReference>
<name>A0A2T1GJ09_9CYAN</name>
<keyword evidence="3" id="KW-1185">Reference proteome</keyword>
<dbReference type="EMBL" id="PVWO01000063">
    <property type="protein sequence ID" value="PSB57756.1"/>
    <property type="molecule type" value="Genomic_DNA"/>
</dbReference>
<comment type="caution">
    <text evidence="2">The sequence shown here is derived from an EMBL/GenBank/DDBJ whole genome shotgun (WGS) entry which is preliminary data.</text>
</comment>
<dbReference type="InterPro" id="IPR017880">
    <property type="entry name" value="KilA_N"/>
</dbReference>
<feature type="domain" description="KilA-N" evidence="1">
    <location>
        <begin position="7"/>
        <end position="106"/>
    </location>
</feature>
<protein>
    <recommendedName>
        <fullName evidence="1">KilA-N domain-containing protein</fullName>
    </recommendedName>
</protein>
<dbReference type="Proteomes" id="UP000238937">
    <property type="component" value="Unassembled WGS sequence"/>
</dbReference>
<organism evidence="2 3">
    <name type="scientific">Chamaesiphon polymorphus CCALA 037</name>
    <dbReference type="NCBI Taxonomy" id="2107692"/>
    <lineage>
        <taxon>Bacteria</taxon>
        <taxon>Bacillati</taxon>
        <taxon>Cyanobacteriota</taxon>
        <taxon>Cyanophyceae</taxon>
        <taxon>Gomontiellales</taxon>
        <taxon>Chamaesiphonaceae</taxon>
        <taxon>Chamaesiphon</taxon>
    </lineage>
</organism>
<accession>A0A2T1GJ09</accession>
<dbReference type="AlphaFoldDB" id="A0A2T1GJ09"/>
<dbReference type="InterPro" id="IPR018004">
    <property type="entry name" value="KilA/APSES_HTH"/>
</dbReference>
<dbReference type="PROSITE" id="PS51301">
    <property type="entry name" value="KILA_N"/>
    <property type="match status" value="1"/>
</dbReference>